<name>A0A1V3X142_MYCKA</name>
<dbReference type="AlphaFoldDB" id="A0A1V3X142"/>
<dbReference type="GO" id="GO:0052572">
    <property type="term" value="P:response to host immune response"/>
    <property type="evidence" value="ECO:0007669"/>
    <property type="project" value="TreeGrafter"/>
</dbReference>
<comment type="similarity">
    <text evidence="1">Belongs to the mycobacterial PPE family.</text>
</comment>
<dbReference type="InterPro" id="IPR022171">
    <property type="entry name" value="PPE_C"/>
</dbReference>
<dbReference type="PANTHER" id="PTHR46766:SF1">
    <property type="entry name" value="GLUTAMINE-RICH PROTEIN 2"/>
    <property type="match status" value="1"/>
</dbReference>
<protein>
    <submittedName>
        <fullName evidence="4">PPE family protein</fullName>
    </submittedName>
</protein>
<evidence type="ECO:0000313" key="5">
    <source>
        <dbReference type="EMBL" id="OOK75426.1"/>
    </source>
</evidence>
<dbReference type="RefSeq" id="WP_023368545.1">
    <property type="nucleotide sequence ID" value="NZ_BLYZ01000003.1"/>
</dbReference>
<evidence type="ECO:0000256" key="1">
    <source>
        <dbReference type="ARBA" id="ARBA00010652"/>
    </source>
</evidence>
<evidence type="ECO:0000313" key="6">
    <source>
        <dbReference type="Proteomes" id="UP000188532"/>
    </source>
</evidence>
<dbReference type="SUPFAM" id="SSF140459">
    <property type="entry name" value="PE/PPE dimer-like"/>
    <property type="match status" value="1"/>
</dbReference>
<evidence type="ECO:0000259" key="2">
    <source>
        <dbReference type="Pfam" id="PF00823"/>
    </source>
</evidence>
<organism evidence="4 6">
    <name type="scientific">Mycobacterium kansasii</name>
    <dbReference type="NCBI Taxonomy" id="1768"/>
    <lineage>
        <taxon>Bacteria</taxon>
        <taxon>Bacillati</taxon>
        <taxon>Actinomycetota</taxon>
        <taxon>Actinomycetes</taxon>
        <taxon>Mycobacteriales</taxon>
        <taxon>Mycobacteriaceae</taxon>
        <taxon>Mycobacterium</taxon>
    </lineage>
</organism>
<dbReference type="Proteomes" id="UP000189229">
    <property type="component" value="Unassembled WGS sequence"/>
</dbReference>
<reference evidence="6 7" key="1">
    <citation type="submission" date="2017-02" db="EMBL/GenBank/DDBJ databases">
        <title>Complete genome sequences of Mycobacterium kansasii strains isolated from rhesus macaques.</title>
        <authorList>
            <person name="Panda A."/>
            <person name="Nagaraj S."/>
            <person name="Zhao X."/>
            <person name="Tettelin H."/>
            <person name="Detolla L.J."/>
        </authorList>
    </citation>
    <scope>NUCLEOTIDE SEQUENCE [LARGE SCALE GENOMIC DNA]</scope>
    <source>
        <strain evidence="4 6">11-3469</strain>
        <strain evidence="5 7">11-3813</strain>
    </source>
</reference>
<dbReference type="Proteomes" id="UP000188532">
    <property type="component" value="Unassembled WGS sequence"/>
</dbReference>
<dbReference type="EMBL" id="MVBM01000003">
    <property type="protein sequence ID" value="OOK75426.1"/>
    <property type="molecule type" value="Genomic_DNA"/>
</dbReference>
<dbReference type="InterPro" id="IPR000030">
    <property type="entry name" value="PPE_dom"/>
</dbReference>
<evidence type="ECO:0000259" key="3">
    <source>
        <dbReference type="Pfam" id="PF12484"/>
    </source>
</evidence>
<proteinExistence type="inferred from homology"/>
<dbReference type="Pfam" id="PF00823">
    <property type="entry name" value="PPE"/>
    <property type="match status" value="1"/>
</dbReference>
<dbReference type="EMBL" id="MVBN01000005">
    <property type="protein sequence ID" value="OOK72899.1"/>
    <property type="molecule type" value="Genomic_DNA"/>
</dbReference>
<evidence type="ECO:0000313" key="7">
    <source>
        <dbReference type="Proteomes" id="UP000189229"/>
    </source>
</evidence>
<comment type="caution">
    <text evidence="4">The sequence shown here is derived from an EMBL/GenBank/DDBJ whole genome shotgun (WGS) entry which is preliminary data.</text>
</comment>
<dbReference type="Gene3D" id="1.20.1260.20">
    <property type="entry name" value="PPE superfamily"/>
    <property type="match status" value="1"/>
</dbReference>
<dbReference type="PANTHER" id="PTHR46766">
    <property type="entry name" value="GLUTAMINE-RICH PROTEIN 2"/>
    <property type="match status" value="1"/>
</dbReference>
<gene>
    <name evidence="4" type="ORF">BZL29_4964</name>
    <name evidence="5" type="ORF">BZL30_3264</name>
</gene>
<dbReference type="InterPro" id="IPR038332">
    <property type="entry name" value="PPE_sf"/>
</dbReference>
<feature type="domain" description="PPE family C-terminal" evidence="3">
    <location>
        <begin position="304"/>
        <end position="379"/>
    </location>
</feature>
<feature type="domain" description="PPE" evidence="2">
    <location>
        <begin position="2"/>
        <end position="164"/>
    </location>
</feature>
<dbReference type="GeneID" id="29700534"/>
<evidence type="ECO:0000313" key="4">
    <source>
        <dbReference type="EMBL" id="OOK72899.1"/>
    </source>
</evidence>
<sequence length="384" mass="39507">MDYALLPPEVNSGRMWAGPGAGSLHAAAVAWDEMAANFYDAAGTYATMLANLAMSWRGPSATKMTAAATHFVAWLTASAAEAERAGQHARLFAAAYEIAHLMTVPLAEVLTNRLVHHVLVATNFFGQNTPLIMLNEADYGRMWAQDAAAMYAYAEASAAASRLTPFTAPAPTTDPGGLVGQFAARAVGTAHASGEVLQQVARLHELTPSALHALASPAGSGTWSKVWTAITDAASAMRKTTEWGLLGGKVAFEPTIFSLSVMDGMNMGSMMQKIATKALAKAAMGGAAAATHMMPITAPAHQVSAALGSADSIGRLSVPPSWAVKAPAILPDADLLPGAVAADPDSGTPWVQMAMSSLAGTGVARAGAAPMARTRFIPRTPAGG</sequence>
<accession>A0A1V3X142</accession>
<dbReference type="STRING" id="1768.B1T50_12575"/>
<dbReference type="Pfam" id="PF12484">
    <property type="entry name" value="PPE-SVP"/>
    <property type="match status" value="1"/>
</dbReference>